<comment type="caution">
    <text evidence="1">The sequence shown here is derived from an EMBL/GenBank/DDBJ whole genome shotgun (WGS) entry which is preliminary data.</text>
</comment>
<reference evidence="2" key="1">
    <citation type="journal article" date="2019" name="Int. J. Syst. Evol. Microbiol.">
        <title>The Global Catalogue of Microorganisms (GCM) 10K type strain sequencing project: providing services to taxonomists for standard genome sequencing and annotation.</title>
        <authorList>
            <consortium name="The Broad Institute Genomics Platform"/>
            <consortium name="The Broad Institute Genome Sequencing Center for Infectious Disease"/>
            <person name="Wu L."/>
            <person name="Ma J."/>
        </authorList>
    </citation>
    <scope>NUCLEOTIDE SEQUENCE [LARGE SCALE GENOMIC DNA]</scope>
    <source>
        <strain evidence="2">JCM 17839</strain>
    </source>
</reference>
<evidence type="ECO:0000313" key="1">
    <source>
        <dbReference type="EMBL" id="GAA4481758.1"/>
    </source>
</evidence>
<organism evidence="1 2">
    <name type="scientific">Microbacterium panaciterrae</name>
    <dbReference type="NCBI Taxonomy" id="985759"/>
    <lineage>
        <taxon>Bacteria</taxon>
        <taxon>Bacillati</taxon>
        <taxon>Actinomycetota</taxon>
        <taxon>Actinomycetes</taxon>
        <taxon>Micrococcales</taxon>
        <taxon>Microbacteriaceae</taxon>
        <taxon>Microbacterium</taxon>
    </lineage>
</organism>
<gene>
    <name evidence="1" type="ORF">GCM10023171_10590</name>
</gene>
<protein>
    <recommendedName>
        <fullName evidence="3">Transcriptional regulator</fullName>
    </recommendedName>
</protein>
<evidence type="ECO:0000313" key="2">
    <source>
        <dbReference type="Proteomes" id="UP001500731"/>
    </source>
</evidence>
<sequence length="91" mass="10307">MSTTILDTDRACMITFEEVPHEPGSVFLYSNIVNPDGSRGRESASFQIDRAELVLALCQHFDLISQLALFLDLDDRLEELDWVDRNAHPAD</sequence>
<accession>A0ABP8P7M6</accession>
<name>A0ABP8P7M6_9MICO</name>
<dbReference type="EMBL" id="BAABGP010000008">
    <property type="protein sequence ID" value="GAA4481758.1"/>
    <property type="molecule type" value="Genomic_DNA"/>
</dbReference>
<evidence type="ECO:0008006" key="3">
    <source>
        <dbReference type="Google" id="ProtNLM"/>
    </source>
</evidence>
<dbReference type="Proteomes" id="UP001500731">
    <property type="component" value="Unassembled WGS sequence"/>
</dbReference>
<keyword evidence="2" id="KW-1185">Reference proteome</keyword>
<proteinExistence type="predicted"/>